<dbReference type="PANTHER" id="PTHR33670:SF14">
    <property type="entry name" value="T20H2.15 PROTEIN"/>
    <property type="match status" value="1"/>
</dbReference>
<feature type="compositionally biased region" description="Pro residues" evidence="1">
    <location>
        <begin position="28"/>
        <end position="38"/>
    </location>
</feature>
<gene>
    <name evidence="2" type="ORF">HU200_010450</name>
</gene>
<name>A0A835FHS0_9POAL</name>
<reference evidence="2" key="1">
    <citation type="submission" date="2020-07" db="EMBL/GenBank/DDBJ databases">
        <title>Genome sequence and genetic diversity analysis of an under-domesticated orphan crop, white fonio (Digitaria exilis).</title>
        <authorList>
            <person name="Bennetzen J.L."/>
            <person name="Chen S."/>
            <person name="Ma X."/>
            <person name="Wang X."/>
            <person name="Yssel A.E.J."/>
            <person name="Chaluvadi S.R."/>
            <person name="Johnson M."/>
            <person name="Gangashetty P."/>
            <person name="Hamidou F."/>
            <person name="Sanogo M.D."/>
            <person name="Zwaenepoel A."/>
            <person name="Wallace J."/>
            <person name="Van De Peer Y."/>
            <person name="Van Deynze A."/>
        </authorList>
    </citation>
    <scope>NUCLEOTIDE SEQUENCE</scope>
    <source>
        <tissue evidence="2">Leaves</tissue>
    </source>
</reference>
<sequence length="159" mass="16598">MARKPCYSTNGYAGRHHDTKITTSFPRAPAPPQPPLLPLPEQYSSFVQPASRPVSRAKKPRCYEAAPGPSKPAAPGASAPITVAAPSKKRMAPEVEWTGTDSLYSVSPPPSSVPMPTASLLLAVTAARKAPTACAVEVVAGGCGVDVGATDELRRLLRL</sequence>
<dbReference type="AlphaFoldDB" id="A0A835FHS0"/>
<protein>
    <submittedName>
        <fullName evidence="2">Uncharacterized protein</fullName>
    </submittedName>
</protein>
<feature type="compositionally biased region" description="Low complexity" evidence="1">
    <location>
        <begin position="65"/>
        <end position="79"/>
    </location>
</feature>
<accession>A0A835FHS0</accession>
<dbReference type="PANTHER" id="PTHR33670">
    <property type="entry name" value="SPLICING FACTOR, PROLINE- AND GLUTAMINE-RICH-LIKE"/>
    <property type="match status" value="1"/>
</dbReference>
<dbReference type="Proteomes" id="UP000636709">
    <property type="component" value="Unassembled WGS sequence"/>
</dbReference>
<feature type="region of interest" description="Disordered" evidence="1">
    <location>
        <begin position="1"/>
        <end position="79"/>
    </location>
</feature>
<comment type="caution">
    <text evidence="2">The sequence shown here is derived from an EMBL/GenBank/DDBJ whole genome shotgun (WGS) entry which is preliminary data.</text>
</comment>
<dbReference type="EMBL" id="JACEFO010000718">
    <property type="protein sequence ID" value="KAF8759405.1"/>
    <property type="molecule type" value="Genomic_DNA"/>
</dbReference>
<evidence type="ECO:0000256" key="1">
    <source>
        <dbReference type="SAM" id="MobiDB-lite"/>
    </source>
</evidence>
<proteinExistence type="predicted"/>
<organism evidence="2 3">
    <name type="scientific">Digitaria exilis</name>
    <dbReference type="NCBI Taxonomy" id="1010633"/>
    <lineage>
        <taxon>Eukaryota</taxon>
        <taxon>Viridiplantae</taxon>
        <taxon>Streptophyta</taxon>
        <taxon>Embryophyta</taxon>
        <taxon>Tracheophyta</taxon>
        <taxon>Spermatophyta</taxon>
        <taxon>Magnoliopsida</taxon>
        <taxon>Liliopsida</taxon>
        <taxon>Poales</taxon>
        <taxon>Poaceae</taxon>
        <taxon>PACMAD clade</taxon>
        <taxon>Panicoideae</taxon>
        <taxon>Panicodae</taxon>
        <taxon>Paniceae</taxon>
        <taxon>Anthephorinae</taxon>
        <taxon>Digitaria</taxon>
    </lineage>
</organism>
<evidence type="ECO:0000313" key="3">
    <source>
        <dbReference type="Proteomes" id="UP000636709"/>
    </source>
</evidence>
<keyword evidence="3" id="KW-1185">Reference proteome</keyword>
<evidence type="ECO:0000313" key="2">
    <source>
        <dbReference type="EMBL" id="KAF8759405.1"/>
    </source>
</evidence>